<evidence type="ECO:0000313" key="4">
    <source>
        <dbReference type="Proteomes" id="UP001500603"/>
    </source>
</evidence>
<comment type="caution">
    <text evidence="3">The sequence shown here is derived from an EMBL/GenBank/DDBJ whole genome shotgun (WGS) entry which is preliminary data.</text>
</comment>
<keyword evidence="4" id="KW-1185">Reference proteome</keyword>
<gene>
    <name evidence="3" type="ORF">GCM10023318_57460</name>
</gene>
<feature type="chain" id="PRO_5045353326" evidence="2">
    <location>
        <begin position="37"/>
        <end position="339"/>
    </location>
</feature>
<name>A0ABP9L1L0_9NOCA</name>
<evidence type="ECO:0000313" key="3">
    <source>
        <dbReference type="EMBL" id="GAA5067791.1"/>
    </source>
</evidence>
<reference evidence="4" key="1">
    <citation type="journal article" date="2019" name="Int. J. Syst. Evol. Microbiol.">
        <title>The Global Catalogue of Microorganisms (GCM) 10K type strain sequencing project: providing services to taxonomists for standard genome sequencing and annotation.</title>
        <authorList>
            <consortium name="The Broad Institute Genomics Platform"/>
            <consortium name="The Broad Institute Genome Sequencing Center for Infectious Disease"/>
            <person name="Wu L."/>
            <person name="Ma J."/>
        </authorList>
    </citation>
    <scope>NUCLEOTIDE SEQUENCE [LARGE SCALE GENOMIC DNA]</scope>
    <source>
        <strain evidence="4">JCM 18298</strain>
    </source>
</reference>
<feature type="compositionally biased region" description="Basic and acidic residues" evidence="1">
    <location>
        <begin position="137"/>
        <end position="162"/>
    </location>
</feature>
<protein>
    <submittedName>
        <fullName evidence="3">Uncharacterized protein</fullName>
    </submittedName>
</protein>
<accession>A0ABP9L1L0</accession>
<dbReference type="EMBL" id="BAABJM010000008">
    <property type="protein sequence ID" value="GAA5067791.1"/>
    <property type="molecule type" value="Genomic_DNA"/>
</dbReference>
<evidence type="ECO:0000256" key="2">
    <source>
        <dbReference type="SAM" id="SignalP"/>
    </source>
</evidence>
<proteinExistence type="predicted"/>
<sequence>MKHRKPNRASRAMAGTSLPLATAAAVATLLAAPAGAAPNDPTVPATPSPTQPGVTEDPGAPETTAPDQEKSEDSQTPSQPGVTTPDPDQDQVMPDPNKDPKLGKPTQPGVTTPRVAPLPVPGQKPDQPAAVAPNKPGEAKPDEEKSDRPGEPEIPELDRDEGSVPGQPGAQQQRVEPAKPRWQPQQLEAAPPAPVIEMQGPHAEVGANVNGGTALPGYLANTHHFTNQDGYVGTVGYRTPTGQGEAGVSVEFLGPNSVKFTGYTGGEGLQDNKSEATVDTTQLNVAKAAVEGWIRQQPGGAAALEAAAQVKIPLEPGGVEPQTFEVGGVTTQWGGSLEY</sequence>
<organism evidence="3 4">
    <name type="scientific">Nocardia callitridis</name>
    <dbReference type="NCBI Taxonomy" id="648753"/>
    <lineage>
        <taxon>Bacteria</taxon>
        <taxon>Bacillati</taxon>
        <taxon>Actinomycetota</taxon>
        <taxon>Actinomycetes</taxon>
        <taxon>Mycobacteriales</taxon>
        <taxon>Nocardiaceae</taxon>
        <taxon>Nocardia</taxon>
    </lineage>
</organism>
<dbReference type="Proteomes" id="UP001500603">
    <property type="component" value="Unassembled WGS sequence"/>
</dbReference>
<feature type="region of interest" description="Disordered" evidence="1">
    <location>
        <begin position="34"/>
        <end position="187"/>
    </location>
</feature>
<feature type="signal peptide" evidence="2">
    <location>
        <begin position="1"/>
        <end position="36"/>
    </location>
</feature>
<keyword evidence="2" id="KW-0732">Signal</keyword>
<evidence type="ECO:0000256" key="1">
    <source>
        <dbReference type="SAM" id="MobiDB-lite"/>
    </source>
</evidence>